<dbReference type="GO" id="GO:0006298">
    <property type="term" value="P:mismatch repair"/>
    <property type="evidence" value="ECO:0007669"/>
    <property type="project" value="InterPro"/>
</dbReference>
<dbReference type="FunFam" id="3.30.565.10:FF:000017">
    <property type="entry name" value="PMS1 homolog 1, mismatch repair system component"/>
    <property type="match status" value="1"/>
</dbReference>
<dbReference type="Pfam" id="PF01119">
    <property type="entry name" value="DNA_mis_repair"/>
    <property type="match status" value="1"/>
</dbReference>
<keyword evidence="6" id="KW-1185">Reference proteome</keyword>
<dbReference type="PROSITE" id="PS00058">
    <property type="entry name" value="DNA_MISMATCH_REPAIR_1"/>
    <property type="match status" value="1"/>
</dbReference>
<name>A0A0H1BJA5_9EURO</name>
<dbReference type="InterPro" id="IPR014721">
    <property type="entry name" value="Ribsml_uS5_D2-typ_fold_subgr"/>
</dbReference>
<feature type="compositionally biased region" description="Polar residues" evidence="3">
    <location>
        <begin position="663"/>
        <end position="682"/>
    </location>
</feature>
<feature type="region of interest" description="Disordered" evidence="3">
    <location>
        <begin position="633"/>
        <end position="701"/>
    </location>
</feature>
<accession>A0A0H1BJA5</accession>
<reference evidence="6" key="1">
    <citation type="journal article" date="2015" name="PLoS Genet.">
        <title>The dynamic genome and transcriptome of the human fungal pathogen Blastomyces and close relative Emmonsia.</title>
        <authorList>
            <person name="Munoz J.F."/>
            <person name="Gauthier G.M."/>
            <person name="Desjardins C.A."/>
            <person name="Gallo J.E."/>
            <person name="Holder J."/>
            <person name="Sullivan T.D."/>
            <person name="Marty A.J."/>
            <person name="Carmen J.C."/>
            <person name="Chen Z."/>
            <person name="Ding L."/>
            <person name="Gujja S."/>
            <person name="Magrini V."/>
            <person name="Misas E."/>
            <person name="Mitreva M."/>
            <person name="Priest M."/>
            <person name="Saif S."/>
            <person name="Whiston E.A."/>
            <person name="Young S."/>
            <person name="Zeng Q."/>
            <person name="Goldman W.E."/>
            <person name="Mardis E.R."/>
            <person name="Taylor J.W."/>
            <person name="McEwen J.G."/>
            <person name="Clay O.K."/>
            <person name="Klein B.S."/>
            <person name="Cuomo C.A."/>
        </authorList>
    </citation>
    <scope>NUCLEOTIDE SEQUENCE [LARGE SCALE GENOMIC DNA]</scope>
    <source>
        <strain evidence="6">UAMH 139</strain>
    </source>
</reference>
<dbReference type="InterPro" id="IPR036890">
    <property type="entry name" value="HATPase_C_sf"/>
</dbReference>
<feature type="compositionally biased region" description="Polar residues" evidence="3">
    <location>
        <begin position="553"/>
        <end position="562"/>
    </location>
</feature>
<evidence type="ECO:0000256" key="3">
    <source>
        <dbReference type="SAM" id="MobiDB-lite"/>
    </source>
</evidence>
<feature type="region of interest" description="Disordered" evidence="3">
    <location>
        <begin position="598"/>
        <end position="620"/>
    </location>
</feature>
<feature type="region of interest" description="Disordered" evidence="3">
    <location>
        <begin position="542"/>
        <end position="562"/>
    </location>
</feature>
<gene>
    <name evidence="5" type="ORF">EMPG_13508</name>
</gene>
<dbReference type="InterPro" id="IPR013507">
    <property type="entry name" value="DNA_mismatch_S5_2-like"/>
</dbReference>
<dbReference type="Proteomes" id="UP000053573">
    <property type="component" value="Unassembled WGS sequence"/>
</dbReference>
<feature type="domain" description="DNA mismatch repair protein S5" evidence="4">
    <location>
        <begin position="218"/>
        <end position="369"/>
    </location>
</feature>
<dbReference type="GO" id="GO:0016887">
    <property type="term" value="F:ATP hydrolysis activity"/>
    <property type="evidence" value="ECO:0007669"/>
    <property type="project" value="InterPro"/>
</dbReference>
<dbReference type="InterPro" id="IPR038973">
    <property type="entry name" value="MutL/Mlh/Pms-like"/>
</dbReference>
<dbReference type="SMART" id="SM01340">
    <property type="entry name" value="DNA_mis_repair"/>
    <property type="match status" value="1"/>
</dbReference>
<dbReference type="Gene3D" id="3.30.565.10">
    <property type="entry name" value="Histidine kinase-like ATPase, C-terminal domain"/>
    <property type="match status" value="1"/>
</dbReference>
<dbReference type="NCBIfam" id="TIGR00585">
    <property type="entry name" value="mutl"/>
    <property type="match status" value="1"/>
</dbReference>
<dbReference type="PANTHER" id="PTHR10073">
    <property type="entry name" value="DNA MISMATCH REPAIR PROTEIN MLH, PMS, MUTL"/>
    <property type="match status" value="1"/>
</dbReference>
<evidence type="ECO:0000313" key="6">
    <source>
        <dbReference type="Proteomes" id="UP000053573"/>
    </source>
</evidence>
<evidence type="ECO:0000256" key="2">
    <source>
        <dbReference type="ARBA" id="ARBA00022763"/>
    </source>
</evidence>
<feature type="compositionally biased region" description="Basic and acidic residues" evidence="3">
    <location>
        <begin position="686"/>
        <end position="695"/>
    </location>
</feature>
<comment type="similarity">
    <text evidence="1">Belongs to the DNA mismatch repair MutL/HexB family.</text>
</comment>
<dbReference type="PANTHER" id="PTHR10073:SF41">
    <property type="entry name" value="MISMATCH REPAIR PROTEIN, PUTATIVE (AFU_ORTHOLOGUE AFUA_8G05820)-RELATED"/>
    <property type="match status" value="1"/>
</dbReference>
<dbReference type="EMBL" id="LDEV01001704">
    <property type="protein sequence ID" value="KLJ11198.1"/>
    <property type="molecule type" value="Genomic_DNA"/>
</dbReference>
<dbReference type="Gene3D" id="3.30.230.10">
    <property type="match status" value="1"/>
</dbReference>
<dbReference type="InterPro" id="IPR014762">
    <property type="entry name" value="DNA_mismatch_repair_CS"/>
</dbReference>
<dbReference type="GO" id="GO:0032389">
    <property type="term" value="C:MutLalpha complex"/>
    <property type="evidence" value="ECO:0007669"/>
    <property type="project" value="TreeGrafter"/>
</dbReference>
<keyword evidence="2" id="KW-0227">DNA damage</keyword>
<dbReference type="SUPFAM" id="SSF55874">
    <property type="entry name" value="ATPase domain of HSP90 chaperone/DNA topoisomerase II/histidine kinase"/>
    <property type="match status" value="1"/>
</dbReference>
<dbReference type="SUPFAM" id="SSF54211">
    <property type="entry name" value="Ribosomal protein S5 domain 2-like"/>
    <property type="match status" value="1"/>
</dbReference>
<sequence>MPIAHLPPDTASAVRSTSAISDACSLVKELIDNSLDAGATYISVEVSANTLDTIQVKDNGVGIHPNDRHLVCKRSCTSKLQTIDDLKNIGGSTLGFRGEALASAAEMCGSIVITTRVAGEMVGENLKYDRTGLLVSCTKASHPTGTAVRVSEFLKLVPVRKQIALKNAPKTLNQMKKVLNAYVLSRPEIRLSFKILKTKSDSSWVYASKENATVSTAMLRVVGAEVTSQCTTITWPQVQGGDDDLLPGSLDINESNHAAIRIVATIPKPGSDLSKINHAGQYVSIDGRPMSISHGVAKELVKLFKSYLRSGSLCVGSQTTPVNPFLFMHLHCHPGSYDVNVEPSKNDVLFEDSKLVMSMAENLFKTVYGEIEPKDTHQSNYQLEDQAVSPRAIRSPRSRPTSSRRTHEAEDPPLFRHISGHAVKHCYSTDNALVSSPQRKNNNVSIASSADITSFPQPAENNPSLSKSSRLTNPWMLAKKQYVTPPKKNAQSRDANSHLLTPAYEYESSRFEEAMIEDCTVNSVLANPAYLTPIPMQTPETRLAKDGYDRSPTGVSNSRMSALSSLPEAAVSHGRTQRRALGGSGSLDVWIRNLRDAANQPAEEGQDTGIPRDGEDGENGLPEIAIARRFGREGDSVSTGHSHADYPAGFSPRALLSSPGIHRNSTPSNTNGHGPQLISSQVGDDPNYRIRESTDNRQNSTPREVVGEALDFEYRKKAATRLYRQQQQQHVSAQPALLSWAGANYVKTSQSSPHQNRYSKAKADLVSHLPRPKLSSHEMTFLVPEMDSEDPRKYFMRHTNASSHHASTHTGVKPKRILTNKLPLEAIPNAFALHGLALNWSRQDDEASIPGNELSKADEYIRTGIVPPSPAFLEVQPTDISLWTTRLSTLIQKQYRPEDVGGEERTKLVFDAIPISHASAP</sequence>
<evidence type="ECO:0000313" key="5">
    <source>
        <dbReference type="EMBL" id="KLJ11198.1"/>
    </source>
</evidence>
<dbReference type="InterPro" id="IPR020568">
    <property type="entry name" value="Ribosomal_Su5_D2-typ_SF"/>
</dbReference>
<organism evidence="5 6">
    <name type="scientific">Blastomyces silverae</name>
    <dbReference type="NCBI Taxonomy" id="2060906"/>
    <lineage>
        <taxon>Eukaryota</taxon>
        <taxon>Fungi</taxon>
        <taxon>Dikarya</taxon>
        <taxon>Ascomycota</taxon>
        <taxon>Pezizomycotina</taxon>
        <taxon>Eurotiomycetes</taxon>
        <taxon>Eurotiomycetidae</taxon>
        <taxon>Onygenales</taxon>
        <taxon>Ajellomycetaceae</taxon>
        <taxon>Blastomyces</taxon>
    </lineage>
</organism>
<dbReference type="GO" id="GO:0061982">
    <property type="term" value="P:meiosis I cell cycle process"/>
    <property type="evidence" value="ECO:0007669"/>
    <property type="project" value="UniProtKB-ARBA"/>
</dbReference>
<dbReference type="GO" id="GO:0005524">
    <property type="term" value="F:ATP binding"/>
    <property type="evidence" value="ECO:0007669"/>
    <property type="project" value="InterPro"/>
</dbReference>
<feature type="region of interest" description="Disordered" evidence="3">
    <location>
        <begin position="375"/>
        <end position="415"/>
    </location>
</feature>
<dbReference type="Pfam" id="PF13589">
    <property type="entry name" value="HATPase_c_3"/>
    <property type="match status" value="1"/>
</dbReference>
<evidence type="ECO:0000256" key="1">
    <source>
        <dbReference type="ARBA" id="ARBA00006082"/>
    </source>
</evidence>
<comment type="caution">
    <text evidence="5">The sequence shown here is derived from an EMBL/GenBank/DDBJ whole genome shotgun (WGS) entry which is preliminary data.</text>
</comment>
<dbReference type="GO" id="GO:0140664">
    <property type="term" value="F:ATP-dependent DNA damage sensor activity"/>
    <property type="evidence" value="ECO:0007669"/>
    <property type="project" value="InterPro"/>
</dbReference>
<protein>
    <recommendedName>
        <fullName evidence="4">DNA mismatch repair protein S5 domain-containing protein</fullName>
    </recommendedName>
</protein>
<dbReference type="GO" id="GO:0030983">
    <property type="term" value="F:mismatched DNA binding"/>
    <property type="evidence" value="ECO:0007669"/>
    <property type="project" value="InterPro"/>
</dbReference>
<feature type="compositionally biased region" description="Low complexity" evidence="3">
    <location>
        <begin position="389"/>
        <end position="403"/>
    </location>
</feature>
<dbReference type="OrthoDB" id="10263226at2759"/>
<evidence type="ECO:0000259" key="4">
    <source>
        <dbReference type="SMART" id="SM01340"/>
    </source>
</evidence>
<feature type="compositionally biased region" description="Basic and acidic residues" evidence="3">
    <location>
        <begin position="405"/>
        <end position="414"/>
    </location>
</feature>
<dbReference type="AlphaFoldDB" id="A0A0H1BJA5"/>
<dbReference type="InterPro" id="IPR002099">
    <property type="entry name" value="MutL/Mlh/PMS"/>
</dbReference>
<proteinExistence type="inferred from homology"/>
<dbReference type="STRING" id="2060906.A0A0H1BJA5"/>